<keyword evidence="4" id="KW-0479">Metal-binding</keyword>
<keyword evidence="4" id="KW-0456">Lyase</keyword>
<evidence type="ECO:0000256" key="4">
    <source>
        <dbReference type="RuleBase" id="RU366034"/>
    </source>
</evidence>
<proteinExistence type="inferred from homology"/>
<name>A0A6A6HD71_VIRVR</name>
<gene>
    <name evidence="5" type="ORF">EV356DRAFT_514258</name>
</gene>
<keyword evidence="6" id="KW-1185">Reference proteome</keyword>
<comment type="cofactor">
    <cofactor evidence="1 4">
        <name>Mg(2+)</name>
        <dbReference type="ChEBI" id="CHEBI:18420"/>
    </cofactor>
</comment>
<reference evidence="5" key="1">
    <citation type="journal article" date="2020" name="Stud. Mycol.">
        <title>101 Dothideomycetes genomes: a test case for predicting lifestyles and emergence of pathogens.</title>
        <authorList>
            <person name="Haridas S."/>
            <person name="Albert R."/>
            <person name="Binder M."/>
            <person name="Bloem J."/>
            <person name="Labutti K."/>
            <person name="Salamov A."/>
            <person name="Andreopoulos B."/>
            <person name="Baker S."/>
            <person name="Barry K."/>
            <person name="Bills G."/>
            <person name="Bluhm B."/>
            <person name="Cannon C."/>
            <person name="Castanera R."/>
            <person name="Culley D."/>
            <person name="Daum C."/>
            <person name="Ezra D."/>
            <person name="Gonzalez J."/>
            <person name="Henrissat B."/>
            <person name="Kuo A."/>
            <person name="Liang C."/>
            <person name="Lipzen A."/>
            <person name="Lutzoni F."/>
            <person name="Magnuson J."/>
            <person name="Mondo S."/>
            <person name="Nolan M."/>
            <person name="Ohm R."/>
            <person name="Pangilinan J."/>
            <person name="Park H.-J."/>
            <person name="Ramirez L."/>
            <person name="Alfaro M."/>
            <person name="Sun H."/>
            <person name="Tritt A."/>
            <person name="Yoshinaga Y."/>
            <person name="Zwiers L.-H."/>
            <person name="Turgeon B."/>
            <person name="Goodwin S."/>
            <person name="Spatafora J."/>
            <person name="Crous P."/>
            <person name="Grigoriev I."/>
        </authorList>
    </citation>
    <scope>NUCLEOTIDE SEQUENCE</scope>
    <source>
        <strain evidence="5">Tuck. ex Michener</strain>
    </source>
</reference>
<dbReference type="Proteomes" id="UP000800092">
    <property type="component" value="Unassembled WGS sequence"/>
</dbReference>
<protein>
    <recommendedName>
        <fullName evidence="4">Terpene synthase</fullName>
        <ecNumber evidence="4">4.2.3.-</ecNumber>
    </recommendedName>
</protein>
<keyword evidence="3 4" id="KW-0460">Magnesium</keyword>
<dbReference type="InterPro" id="IPR034686">
    <property type="entry name" value="Terpene_cyclase-like_2"/>
</dbReference>
<dbReference type="OrthoDB" id="2861623at2759"/>
<dbReference type="EMBL" id="ML991791">
    <property type="protein sequence ID" value="KAF2235443.1"/>
    <property type="molecule type" value="Genomic_DNA"/>
</dbReference>
<dbReference type="Pfam" id="PF19086">
    <property type="entry name" value="Terpene_syn_C_2"/>
    <property type="match status" value="1"/>
</dbReference>
<organism evidence="5 6">
    <name type="scientific">Viridothelium virens</name>
    <name type="common">Speckled blister lichen</name>
    <name type="synonym">Trypethelium virens</name>
    <dbReference type="NCBI Taxonomy" id="1048519"/>
    <lineage>
        <taxon>Eukaryota</taxon>
        <taxon>Fungi</taxon>
        <taxon>Dikarya</taxon>
        <taxon>Ascomycota</taxon>
        <taxon>Pezizomycotina</taxon>
        <taxon>Dothideomycetes</taxon>
        <taxon>Dothideomycetes incertae sedis</taxon>
        <taxon>Trypetheliales</taxon>
        <taxon>Trypetheliaceae</taxon>
        <taxon>Viridothelium</taxon>
    </lineage>
</organism>
<dbReference type="InterPro" id="IPR008949">
    <property type="entry name" value="Isoprenoid_synthase_dom_sf"/>
</dbReference>
<evidence type="ECO:0000313" key="6">
    <source>
        <dbReference type="Proteomes" id="UP000800092"/>
    </source>
</evidence>
<dbReference type="GO" id="GO:0010333">
    <property type="term" value="F:terpene synthase activity"/>
    <property type="evidence" value="ECO:0007669"/>
    <property type="project" value="InterPro"/>
</dbReference>
<dbReference type="SFLD" id="SFLDS00005">
    <property type="entry name" value="Isoprenoid_Synthase_Type_I"/>
    <property type="match status" value="1"/>
</dbReference>
<dbReference type="Gene3D" id="1.10.600.10">
    <property type="entry name" value="Farnesyl Diphosphate Synthase"/>
    <property type="match status" value="1"/>
</dbReference>
<evidence type="ECO:0000256" key="2">
    <source>
        <dbReference type="ARBA" id="ARBA00006333"/>
    </source>
</evidence>
<dbReference type="PANTHER" id="PTHR35201">
    <property type="entry name" value="TERPENE SYNTHASE"/>
    <property type="match status" value="1"/>
</dbReference>
<dbReference type="AlphaFoldDB" id="A0A6A6HD71"/>
<dbReference type="GO" id="GO:0008299">
    <property type="term" value="P:isoprenoid biosynthetic process"/>
    <property type="evidence" value="ECO:0007669"/>
    <property type="project" value="UniProtKB-ARBA"/>
</dbReference>
<evidence type="ECO:0000313" key="5">
    <source>
        <dbReference type="EMBL" id="KAF2235443.1"/>
    </source>
</evidence>
<comment type="similarity">
    <text evidence="2 4">Belongs to the terpene synthase family.</text>
</comment>
<dbReference type="GO" id="GO:0046872">
    <property type="term" value="F:metal ion binding"/>
    <property type="evidence" value="ECO:0007669"/>
    <property type="project" value="UniProtKB-KW"/>
</dbReference>
<evidence type="ECO:0000256" key="1">
    <source>
        <dbReference type="ARBA" id="ARBA00001946"/>
    </source>
</evidence>
<dbReference type="SFLD" id="SFLDG01020">
    <property type="entry name" value="Terpene_Cyclase_Like_2"/>
    <property type="match status" value="1"/>
</dbReference>
<evidence type="ECO:0000256" key="3">
    <source>
        <dbReference type="ARBA" id="ARBA00022842"/>
    </source>
</evidence>
<dbReference type="EC" id="4.2.3.-" evidence="4"/>
<sequence length="357" mass="40538">MGDFGGSKLTALKHSLKGSSIRIPDLHAILRDMPSGTNCSIDLIRRDVEQRLEQLFSQGKRLEKLKRADAGGFGAAWWPYACYDAFRTCTYLGLWLFIWDDECDSLEFSDLVNNLDRGRRFRTETIRYCRQCLGLLKPGESLFTPTNPIITNFKDVGDALVQSCSLGQRSWLMDEIEHFVRLVEQEQISYLSNCTPSVQEYRHRRMGTSAVSVCLVITDYAYDFELPKWITCDIEFKRIFDATNVIISTTNDILSLKKEINAGQIDSLIPLLYLECQDVQKAVDQTTSMVEEAVYSFHESAERLLTLAGMDKALREMLQKMIDGCQYACTGNLAWSITSGRYLLDCQSLEGGVEITL</sequence>
<dbReference type="SUPFAM" id="SSF48576">
    <property type="entry name" value="Terpenoid synthases"/>
    <property type="match status" value="1"/>
</dbReference>
<accession>A0A6A6HD71</accession>
<dbReference type="PANTHER" id="PTHR35201:SF4">
    <property type="entry name" value="BETA-PINACENE SYNTHASE-RELATED"/>
    <property type="match status" value="1"/>
</dbReference>